<dbReference type="InterPro" id="IPR043127">
    <property type="entry name" value="Sec-1-like_dom3a"/>
</dbReference>
<accession>A0ABX6EV93</accession>
<gene>
    <name evidence="2" type="primary">VPS33</name>
    <name evidence="2" type="ORF">FIM1_2922</name>
</gene>
<dbReference type="Pfam" id="PF00995">
    <property type="entry name" value="Sec1"/>
    <property type="match status" value="1"/>
</dbReference>
<protein>
    <submittedName>
        <fullName evidence="2">Vacuolar protein sorting-associated protein 33</fullName>
    </submittedName>
</protein>
<evidence type="ECO:0000313" key="2">
    <source>
        <dbReference type="EMBL" id="QGN16218.1"/>
    </source>
</evidence>
<dbReference type="Gene3D" id="3.40.50.1910">
    <property type="match status" value="1"/>
</dbReference>
<evidence type="ECO:0000256" key="1">
    <source>
        <dbReference type="ARBA" id="ARBA00009884"/>
    </source>
</evidence>
<keyword evidence="3" id="KW-1185">Reference proteome</keyword>
<dbReference type="InterPro" id="IPR036045">
    <property type="entry name" value="Sec1-like_sf"/>
</dbReference>
<dbReference type="InterPro" id="IPR043155">
    <property type="entry name" value="VPS33_dom3b"/>
</dbReference>
<name>A0ABX6EV93_KLUMA</name>
<dbReference type="EMBL" id="CP015057">
    <property type="protein sequence ID" value="QGN16218.1"/>
    <property type="molecule type" value="Genomic_DNA"/>
</dbReference>
<comment type="similarity">
    <text evidence="1">Belongs to the STXBP/unc-18/SEC1 family.</text>
</comment>
<dbReference type="SUPFAM" id="SSF56815">
    <property type="entry name" value="Sec1/munc18-like (SM) proteins"/>
    <property type="match status" value="1"/>
</dbReference>
<dbReference type="InterPro" id="IPR027482">
    <property type="entry name" value="Sec1-like_dom2"/>
</dbReference>
<evidence type="ECO:0000313" key="3">
    <source>
        <dbReference type="Proteomes" id="UP000422736"/>
    </source>
</evidence>
<proteinExistence type="inferred from homology"/>
<dbReference type="PANTHER" id="PTHR11679">
    <property type="entry name" value="VESICLE PROTEIN SORTING-ASSOCIATED"/>
    <property type="match status" value="1"/>
</dbReference>
<dbReference type="InterPro" id="IPR001619">
    <property type="entry name" value="Sec1-like"/>
</dbReference>
<dbReference type="Gene3D" id="1.25.40.850">
    <property type="match status" value="1"/>
</dbReference>
<dbReference type="Gene3D" id="3.90.830.10">
    <property type="entry name" value="Syntaxin Binding Protein 1, Chain A, domain 2"/>
    <property type="match status" value="1"/>
</dbReference>
<dbReference type="Proteomes" id="UP000422736">
    <property type="component" value="Chromosome 4"/>
</dbReference>
<organism evidence="2 3">
    <name type="scientific">Kluyveromyces marxianus</name>
    <name type="common">Yeast</name>
    <name type="synonym">Candida kefyr</name>
    <dbReference type="NCBI Taxonomy" id="4911"/>
    <lineage>
        <taxon>Eukaryota</taxon>
        <taxon>Fungi</taxon>
        <taxon>Dikarya</taxon>
        <taxon>Ascomycota</taxon>
        <taxon>Saccharomycotina</taxon>
        <taxon>Saccharomycetes</taxon>
        <taxon>Saccharomycetales</taxon>
        <taxon>Saccharomycetaceae</taxon>
        <taxon>Kluyveromyces</taxon>
    </lineage>
</organism>
<reference evidence="2 3" key="1">
    <citation type="submission" date="2016-03" db="EMBL/GenBank/DDBJ databases">
        <title>How can Kluyveromyces marxianus grow so fast - potential evolutionary course in Saccharomyces Complex revealed by comparative genomics.</title>
        <authorList>
            <person name="Mo W."/>
            <person name="Lu W."/>
            <person name="Yang X."/>
            <person name="Qi J."/>
            <person name="Lv H."/>
        </authorList>
    </citation>
    <scope>NUCLEOTIDE SEQUENCE [LARGE SCALE GENOMIC DNA]</scope>
    <source>
        <strain evidence="2 3">FIM1</strain>
    </source>
</reference>
<sequence length="623" mass="71420">MVTKLNTKRYVRANRDSFIHAVEAFQGHLKPITLVVDNNALQTLDSIFTFSKLKQETQVENVVKCDEEASSVLHALIDDTTVVFLVDVRSDLVLNKEMEKLLRELRSSSVNIITTTNNGRDTEQGLIRDYLREIIPLELVLVKWHILPMESLDDNVLDCNILMNSEGNNLYYPKNPYYRNATVNILVNNLSDSVVSILEKENITLIKSVALGENSKRLIDIIQQRLELSDTTEKKFIRDAKFGKLKSGERNDLIVFERSLDTLTPMMTDLTYSGILSETKRMDFTPNDDDIWDQLKFLNFGAVGSNLNTLAKDLQMKYESRHEANTISEIKNFVDNLGDLQSRQEVLKKHTVQSSELMDFLKEIDFKDTIDFEHNLYENSLDSSTVINKIVEMMCFETEESNILRLCCLFSQIKQGLREKDFTALRQELVDTFGNEMIFKLKALEDYKLLSKKHLENSKDYQSIIKVFDTMPDVDIEPLKPRDMNYAFSGAVPIMSRLLQSMFDRSVFVKNNNSILQSFIHSKEPTLTRLETLLADMKIPVDERNWINKDGKIIGDVKNEPDLTLLVFIGGITRGEISTIKFLQERLRSMDIPKEFVIVTDGIITGNEIFAKDISAPMKAAVN</sequence>